<dbReference type="InterPro" id="IPR023582">
    <property type="entry name" value="Impact"/>
</dbReference>
<dbReference type="PANTHER" id="PTHR16301:SF20">
    <property type="entry name" value="IMPACT FAMILY MEMBER YIGZ"/>
    <property type="match status" value="1"/>
</dbReference>
<comment type="similarity">
    <text evidence="1">Belongs to the IMPACT family.</text>
</comment>
<dbReference type="InterPro" id="IPR020568">
    <property type="entry name" value="Ribosomal_Su5_D2-typ_SF"/>
</dbReference>
<comment type="caution">
    <text evidence="3">The sequence shown here is derived from an EMBL/GenBank/DDBJ whole genome shotgun (WGS) entry which is preliminary data.</text>
</comment>
<dbReference type="OrthoDB" id="9813771at2"/>
<protein>
    <submittedName>
        <fullName evidence="3">YigZ family protein</fullName>
    </submittedName>
</protein>
<dbReference type="InterPro" id="IPR001498">
    <property type="entry name" value="Impact_N"/>
</dbReference>
<name>A0A3P1SL30_9GAMM</name>
<dbReference type="Proteomes" id="UP000267535">
    <property type="component" value="Unassembled WGS sequence"/>
</dbReference>
<keyword evidence="4" id="KW-1185">Reference proteome</keyword>
<dbReference type="Pfam" id="PF01205">
    <property type="entry name" value="Impact_N"/>
    <property type="match status" value="1"/>
</dbReference>
<dbReference type="AlphaFoldDB" id="A0A3P1SL30"/>
<accession>A0A3P1SL30</accession>
<dbReference type="NCBIfam" id="TIGR00257">
    <property type="entry name" value="IMPACT_YIGZ"/>
    <property type="match status" value="1"/>
</dbReference>
<dbReference type="InterPro" id="IPR036956">
    <property type="entry name" value="Impact_N_sf"/>
</dbReference>
<feature type="domain" description="Impact N-terminal" evidence="2">
    <location>
        <begin position="18"/>
        <end position="124"/>
    </location>
</feature>
<dbReference type="EMBL" id="RQXV01000010">
    <property type="protein sequence ID" value="RRC97816.1"/>
    <property type="molecule type" value="Genomic_DNA"/>
</dbReference>
<organism evidence="3 4">
    <name type="scientific">Amphritea balenae</name>
    <dbReference type="NCBI Taxonomy" id="452629"/>
    <lineage>
        <taxon>Bacteria</taxon>
        <taxon>Pseudomonadati</taxon>
        <taxon>Pseudomonadota</taxon>
        <taxon>Gammaproteobacteria</taxon>
        <taxon>Oceanospirillales</taxon>
        <taxon>Oceanospirillaceae</taxon>
        <taxon>Amphritea</taxon>
    </lineage>
</organism>
<sequence length="200" mass="22358">MSYLRPAAAVETEIEINRSRFICNLEIVESRQQADQFISAIRERHPKANHHCWSYIAGLPDDFHQWNFSDDGEPKGTAGQPMLNILCHSGMGNICTVVTRYFGGIKLGTGGLVRAYGQSVQSALARCDTETIIPKKQIRLIAPYSLTGELEQLIVQFNLSQCERSFDSDLTVVALIEETRLAELKTALTPHQHLISLKLC</sequence>
<dbReference type="GO" id="GO:0005737">
    <property type="term" value="C:cytoplasm"/>
    <property type="evidence" value="ECO:0007669"/>
    <property type="project" value="TreeGrafter"/>
</dbReference>
<evidence type="ECO:0000313" key="3">
    <source>
        <dbReference type="EMBL" id="RRC97816.1"/>
    </source>
</evidence>
<dbReference type="PROSITE" id="PS00910">
    <property type="entry name" value="UPF0029"/>
    <property type="match status" value="1"/>
</dbReference>
<dbReference type="Gene3D" id="3.30.230.30">
    <property type="entry name" value="Impact, N-terminal domain"/>
    <property type="match status" value="1"/>
</dbReference>
<dbReference type="PANTHER" id="PTHR16301">
    <property type="entry name" value="IMPACT-RELATED"/>
    <property type="match status" value="1"/>
</dbReference>
<proteinExistence type="inferred from homology"/>
<dbReference type="InterPro" id="IPR015796">
    <property type="entry name" value="Impact_YigZ-like"/>
</dbReference>
<dbReference type="InterPro" id="IPR020569">
    <property type="entry name" value="UPF0029_Impact_CS"/>
</dbReference>
<reference evidence="3 4" key="1">
    <citation type="submission" date="2018-11" db="EMBL/GenBank/DDBJ databases">
        <title>The draft genome sequence of Amphritea balenae JAMM 1525T.</title>
        <authorList>
            <person name="Fang Z."/>
            <person name="Zhang Y."/>
            <person name="Han X."/>
        </authorList>
    </citation>
    <scope>NUCLEOTIDE SEQUENCE [LARGE SCALE GENOMIC DNA]</scope>
    <source>
        <strain evidence="3 4">JAMM 1525</strain>
    </source>
</reference>
<evidence type="ECO:0000259" key="2">
    <source>
        <dbReference type="Pfam" id="PF01205"/>
    </source>
</evidence>
<dbReference type="RefSeq" id="WP_124927311.1">
    <property type="nucleotide sequence ID" value="NZ_BMOH01000008.1"/>
</dbReference>
<evidence type="ECO:0000313" key="4">
    <source>
        <dbReference type="Proteomes" id="UP000267535"/>
    </source>
</evidence>
<dbReference type="SUPFAM" id="SSF54211">
    <property type="entry name" value="Ribosomal protein S5 domain 2-like"/>
    <property type="match status" value="1"/>
</dbReference>
<gene>
    <name evidence="3" type="ORF">EHS89_16720</name>
</gene>
<evidence type="ECO:0000256" key="1">
    <source>
        <dbReference type="ARBA" id="ARBA00007665"/>
    </source>
</evidence>
<dbReference type="GO" id="GO:0006446">
    <property type="term" value="P:regulation of translational initiation"/>
    <property type="evidence" value="ECO:0007669"/>
    <property type="project" value="TreeGrafter"/>
</dbReference>